<dbReference type="EMBL" id="CP047593">
    <property type="protein sequence ID" value="QHI70074.1"/>
    <property type="molecule type" value="Genomic_DNA"/>
</dbReference>
<dbReference type="PANTHER" id="PTHR42693">
    <property type="entry name" value="ARYLSULFATASE FAMILY MEMBER"/>
    <property type="match status" value="1"/>
</dbReference>
<gene>
    <name evidence="5" type="ORF">GT409_11670</name>
</gene>
<evidence type="ECO:0000313" key="6">
    <source>
        <dbReference type="Proteomes" id="UP000464954"/>
    </source>
</evidence>
<proteinExistence type="inferred from homology"/>
<reference evidence="5 6" key="1">
    <citation type="submission" date="2020-01" db="EMBL/GenBank/DDBJ databases">
        <title>Ponticoccus aerotolerans gen. nov., sp. nov., an anaerobic bacterium and proposal of Ponticoccusceae fam. nov., Ponticoccusles ord. nov. and Ponticoccuse classis nov. in the phylum Kiritimatiellaeota.</title>
        <authorList>
            <person name="Zhou L.Y."/>
            <person name="Du Z.J."/>
        </authorList>
    </citation>
    <scope>NUCLEOTIDE SEQUENCE [LARGE SCALE GENOMIC DNA]</scope>
    <source>
        <strain evidence="5 6">S-5007</strain>
    </source>
</reference>
<evidence type="ECO:0000256" key="2">
    <source>
        <dbReference type="ARBA" id="ARBA00022801"/>
    </source>
</evidence>
<accession>A0A6P1MBZ6</accession>
<feature type="domain" description="Sulfatase N-terminal" evidence="4">
    <location>
        <begin position="312"/>
        <end position="651"/>
    </location>
</feature>
<dbReference type="InterPro" id="IPR050738">
    <property type="entry name" value="Sulfatase"/>
</dbReference>
<comment type="similarity">
    <text evidence="1">Belongs to the sulfatase family.</text>
</comment>
<dbReference type="RefSeq" id="WP_160629253.1">
    <property type="nucleotide sequence ID" value="NZ_CP047593.1"/>
</dbReference>
<dbReference type="SUPFAM" id="SSF53649">
    <property type="entry name" value="Alkaline phosphatase-like"/>
    <property type="match status" value="1"/>
</dbReference>
<organism evidence="5 6">
    <name type="scientific">Tichowtungia aerotolerans</name>
    <dbReference type="NCBI Taxonomy" id="2697043"/>
    <lineage>
        <taxon>Bacteria</taxon>
        <taxon>Pseudomonadati</taxon>
        <taxon>Kiritimatiellota</taxon>
        <taxon>Tichowtungiia</taxon>
        <taxon>Tichowtungiales</taxon>
        <taxon>Tichowtungiaceae</taxon>
        <taxon>Tichowtungia</taxon>
    </lineage>
</organism>
<feature type="signal peptide" evidence="3">
    <location>
        <begin position="1"/>
        <end position="18"/>
    </location>
</feature>
<evidence type="ECO:0000259" key="4">
    <source>
        <dbReference type="Pfam" id="PF00884"/>
    </source>
</evidence>
<keyword evidence="3" id="KW-0732">Signal</keyword>
<protein>
    <submittedName>
        <fullName evidence="5">Sulfatase-like hydrolase/transferase</fullName>
    </submittedName>
</protein>
<dbReference type="Proteomes" id="UP000464954">
    <property type="component" value="Chromosome"/>
</dbReference>
<dbReference type="Pfam" id="PF00884">
    <property type="entry name" value="Sulfatase"/>
    <property type="match status" value="1"/>
</dbReference>
<name>A0A6P1MBZ6_9BACT</name>
<dbReference type="InterPro" id="IPR017850">
    <property type="entry name" value="Alkaline_phosphatase_core_sf"/>
</dbReference>
<dbReference type="Gene3D" id="3.40.720.10">
    <property type="entry name" value="Alkaline Phosphatase, subunit A"/>
    <property type="match status" value="1"/>
</dbReference>
<sequence>MKLIVEILVLLLCMSALGANYVYQGNGSDPDNWFDDANWSEAGGVTNWPAAGDNALFTSELGMTVSQAVPSFNQLQPGRGATNTVTVAAGGVMTNLNQTVVGILDNGEGHLIVDGGTLVTKALRLNVFDANTSVLSPETSFELKAGAVHVNASFGGVNAGDVDFGLNESATMKISGGALTVDNNLDFTAGLLEITGTAGSVNIGNSLNLGTGAGSKTELAFVLGVTGGVTTVFAGSFALQGVSTIKVDGRFAVGQGAQNLILIDLQSDTFEAAEFAVLSNNFSMAGMTGGELSLSADGSQLLFSGAPSEQRPNIIIIYTDDHGFTDLGAHGIDDNVQTPVLDSLVTGGALMANGYSTAPQCVPSRAGLMSGRIQNTFGTRQNGDIWGPHPVPLDVPTIAERLVELGTYRTGMVGKWHLEPPPDTVAGVDYPGVKDDYWPENRGFQGYFRNPVSPYTANFDLSGNTLDPAQSIADARNRVIVQGEAAETFIERNQSEPFFLYLALFGPHLPRMSKTDSYYLNFPELDYPHYSAEMDDIRRLGLGLVWAIDDAVGGVMQKLRDLELEENTLIFFAGDNGAQPKFWDGVPGSTTLGMWTGNENIPLRGEKGSLWEGGVKVPMFAYWKNHIPGGQVIGEPVWTLDFTATVLKLAGGSVPAEFDGVDILPRLTGETNTIVRTKELFWDWGQEIALRDGDWKIHRIGGRKALFNLTDDPYELFDLQYDEPEKFAEMEVKLMARYHALPADGQSPLSDDTPDWYELGAPTNYTADPRFLVPYTSPAPVPYPAPLTVLNDPYADADGDGMTDTAELAKGRNPSNAVDMSFEFNTDGDFEGWDGKILIGDEDYVTNAAVTGGMLVGENIDGNRGQFEHYDFSFSGSEVSNLLMRVGSPVASGLVFRWATAAQNVFAQDRTLLASYETGETNVIVIPVGVHTQWTGQVITQMRLNPANVPAPFAVDWIRASDGDYDDDGVSDSDEDIAGSDPTLSSDFFKIQNNPFVLTETVQVQFSCRADRTYTLLYSADLISNGWIAVDSFTAPEDAHCSVVHTNCENSGFYKVEVSY</sequence>
<evidence type="ECO:0000313" key="5">
    <source>
        <dbReference type="EMBL" id="QHI70074.1"/>
    </source>
</evidence>
<keyword evidence="5" id="KW-0808">Transferase</keyword>
<dbReference type="GO" id="GO:0016740">
    <property type="term" value="F:transferase activity"/>
    <property type="evidence" value="ECO:0007669"/>
    <property type="project" value="UniProtKB-KW"/>
</dbReference>
<keyword evidence="6" id="KW-1185">Reference proteome</keyword>
<feature type="chain" id="PRO_5026716323" evidence="3">
    <location>
        <begin position="19"/>
        <end position="1060"/>
    </location>
</feature>
<dbReference type="AlphaFoldDB" id="A0A6P1MBZ6"/>
<evidence type="ECO:0000256" key="1">
    <source>
        <dbReference type="ARBA" id="ARBA00008779"/>
    </source>
</evidence>
<dbReference type="KEGG" id="taer:GT409_11670"/>
<dbReference type="PANTHER" id="PTHR42693:SF53">
    <property type="entry name" value="ENDO-4-O-SULFATASE"/>
    <property type="match status" value="1"/>
</dbReference>
<keyword evidence="2 5" id="KW-0378">Hydrolase</keyword>
<dbReference type="Gene3D" id="3.30.1120.10">
    <property type="match status" value="1"/>
</dbReference>
<dbReference type="InterPro" id="IPR000917">
    <property type="entry name" value="Sulfatase_N"/>
</dbReference>
<evidence type="ECO:0000256" key="3">
    <source>
        <dbReference type="SAM" id="SignalP"/>
    </source>
</evidence>
<dbReference type="GO" id="GO:0004065">
    <property type="term" value="F:arylsulfatase activity"/>
    <property type="evidence" value="ECO:0007669"/>
    <property type="project" value="TreeGrafter"/>
</dbReference>